<accession>A0AAV8UEK2</accession>
<dbReference type="Gene3D" id="2.130.10.30">
    <property type="entry name" value="Regulator of chromosome condensation 1/beta-lactamase-inhibitor protein II"/>
    <property type="match status" value="2"/>
</dbReference>
<dbReference type="SUPFAM" id="SSF50985">
    <property type="entry name" value="RCC1/BLIP-II"/>
    <property type="match status" value="1"/>
</dbReference>
<feature type="region of interest" description="Disordered" evidence="3">
    <location>
        <begin position="417"/>
        <end position="458"/>
    </location>
</feature>
<sequence>MMEEGSVYVCGNVTWETSLIKNKRGKAETVLWTPHRLEGAPKGWKVVTGSSSFHCFVLTTNGEAHGFGRNGAGQIGVGKYNAAVHVPQKAKVGSAEDPVIDAACGKAHSLFLLKSGAVFGCGVNGYGQLGTGSTSERCHTPVKCKIPGDKKCRAVAAGLDFSLVLTEDGEVYSFGCGEYGKLGIGTDGAHNTSGSSIKMGFHPFPTPRKILGLEDVRLIAAGNHHGLAATRTRVFAWGYGAYGRLGLGSTKNKDVFRPEMCECSGWVAMGKRMAEDKCLFKKLAAGKESSLAVLRERMTTYAWGKVKAAQPEADMYPKILQDLQGWDIRSISLGAGFIMVAADTSVIAWGAGTEGSLGFGDPPKFPKSSAQARKVEPLEGLTALSISAGANHTVMVLKETEDSKSILDALNVHTPVNISDADVGNDEDDFFETDGRKRKGPGRGRGRGRGRGISKRGR</sequence>
<dbReference type="InterPro" id="IPR028641">
    <property type="entry name" value="RCC2"/>
</dbReference>
<gene>
    <name evidence="5" type="ORF">NDN08_000183</name>
</gene>
<dbReference type="InterPro" id="IPR009091">
    <property type="entry name" value="RCC1/BLIP-II"/>
</dbReference>
<feature type="compositionally biased region" description="Basic residues" evidence="3">
    <location>
        <begin position="436"/>
        <end position="458"/>
    </location>
</feature>
<dbReference type="PANTHER" id="PTHR46207">
    <property type="entry name" value="PROTEIN RCC2"/>
    <property type="match status" value="1"/>
</dbReference>
<dbReference type="AlphaFoldDB" id="A0AAV8UEK2"/>
<reference evidence="5 6" key="1">
    <citation type="journal article" date="2023" name="Nat. Commun.">
        <title>Origin of minicircular mitochondrial genomes in red algae.</title>
        <authorList>
            <person name="Lee Y."/>
            <person name="Cho C.H."/>
            <person name="Lee Y.M."/>
            <person name="Park S.I."/>
            <person name="Yang J.H."/>
            <person name="West J.A."/>
            <person name="Bhattacharya D."/>
            <person name="Yoon H.S."/>
        </authorList>
    </citation>
    <scope>NUCLEOTIDE SEQUENCE [LARGE SCALE GENOMIC DNA]</scope>
    <source>
        <strain evidence="5 6">CCMP1338</strain>
        <tissue evidence="5">Whole cell</tissue>
    </source>
</reference>
<feature type="repeat" description="RCC1" evidence="2">
    <location>
        <begin position="169"/>
        <end position="232"/>
    </location>
</feature>
<keyword evidence="1" id="KW-0677">Repeat</keyword>
<evidence type="ECO:0000256" key="1">
    <source>
        <dbReference type="ARBA" id="ARBA00022737"/>
    </source>
</evidence>
<evidence type="ECO:0000313" key="6">
    <source>
        <dbReference type="Proteomes" id="UP001157974"/>
    </source>
</evidence>
<dbReference type="PRINTS" id="PR00633">
    <property type="entry name" value="RCCNDNSATION"/>
</dbReference>
<proteinExistence type="predicted"/>
<feature type="repeat" description="RCC1" evidence="2">
    <location>
        <begin position="62"/>
        <end position="115"/>
    </location>
</feature>
<dbReference type="GO" id="GO:0031267">
    <property type="term" value="F:small GTPase binding"/>
    <property type="evidence" value="ECO:0007669"/>
    <property type="project" value="TreeGrafter"/>
</dbReference>
<feature type="compositionally biased region" description="Acidic residues" evidence="3">
    <location>
        <begin position="423"/>
        <end position="432"/>
    </location>
</feature>
<keyword evidence="6" id="KW-1185">Reference proteome</keyword>
<name>A0AAV8UEK2_9RHOD</name>
<evidence type="ECO:0000259" key="4">
    <source>
        <dbReference type="Pfam" id="PF25390"/>
    </source>
</evidence>
<dbReference type="Pfam" id="PF25390">
    <property type="entry name" value="WD40_RLD"/>
    <property type="match status" value="1"/>
</dbReference>
<dbReference type="InterPro" id="IPR000408">
    <property type="entry name" value="Reg_chr_condens"/>
</dbReference>
<dbReference type="PANTHER" id="PTHR46207:SF1">
    <property type="entry name" value="PROTEIN RCC2"/>
    <property type="match status" value="1"/>
</dbReference>
<dbReference type="GO" id="GO:0016020">
    <property type="term" value="C:membrane"/>
    <property type="evidence" value="ECO:0007669"/>
    <property type="project" value="TreeGrafter"/>
</dbReference>
<dbReference type="InterPro" id="IPR058923">
    <property type="entry name" value="RCC1-like_dom"/>
</dbReference>
<evidence type="ECO:0000313" key="5">
    <source>
        <dbReference type="EMBL" id="KAJ8900884.1"/>
    </source>
</evidence>
<feature type="repeat" description="RCC1" evidence="2">
    <location>
        <begin position="232"/>
        <end position="296"/>
    </location>
</feature>
<dbReference type="PROSITE" id="PS50012">
    <property type="entry name" value="RCC1_3"/>
    <property type="match status" value="5"/>
</dbReference>
<protein>
    <recommendedName>
        <fullName evidence="4">RCC1-like domain-containing protein</fullName>
    </recommendedName>
</protein>
<organism evidence="5 6">
    <name type="scientific">Rhodosorus marinus</name>
    <dbReference type="NCBI Taxonomy" id="101924"/>
    <lineage>
        <taxon>Eukaryota</taxon>
        <taxon>Rhodophyta</taxon>
        <taxon>Stylonematophyceae</taxon>
        <taxon>Stylonematales</taxon>
        <taxon>Stylonemataceae</taxon>
        <taxon>Rhodosorus</taxon>
    </lineage>
</organism>
<feature type="repeat" description="RCC1" evidence="2">
    <location>
        <begin position="344"/>
        <end position="399"/>
    </location>
</feature>
<evidence type="ECO:0000256" key="3">
    <source>
        <dbReference type="SAM" id="MobiDB-lite"/>
    </source>
</evidence>
<feature type="repeat" description="RCC1" evidence="2">
    <location>
        <begin position="116"/>
        <end position="168"/>
    </location>
</feature>
<comment type="caution">
    <text evidence="5">The sequence shown here is derived from an EMBL/GenBank/DDBJ whole genome shotgun (WGS) entry which is preliminary data.</text>
</comment>
<dbReference type="Proteomes" id="UP001157974">
    <property type="component" value="Unassembled WGS sequence"/>
</dbReference>
<evidence type="ECO:0000256" key="2">
    <source>
        <dbReference type="PROSITE-ProRule" id="PRU00235"/>
    </source>
</evidence>
<dbReference type="EMBL" id="JAMWBK010000013">
    <property type="protein sequence ID" value="KAJ8900884.1"/>
    <property type="molecule type" value="Genomic_DNA"/>
</dbReference>
<feature type="domain" description="RCC1-like" evidence="4">
    <location>
        <begin position="89"/>
        <end position="395"/>
    </location>
</feature>